<proteinExistence type="predicted"/>
<protein>
    <recommendedName>
        <fullName evidence="2">J domain-containing protein</fullName>
    </recommendedName>
</protein>
<feature type="region of interest" description="Disordered" evidence="1">
    <location>
        <begin position="439"/>
        <end position="486"/>
    </location>
</feature>
<feature type="compositionally biased region" description="Low complexity" evidence="1">
    <location>
        <begin position="142"/>
        <end position="151"/>
    </location>
</feature>
<dbReference type="PANTHER" id="PTHR44137:SF58">
    <property type="entry name" value="J DOMAIN-CONTAINING PROTEIN"/>
    <property type="match status" value="1"/>
</dbReference>
<name>A0A9W7HD68_HIBTR</name>
<evidence type="ECO:0000259" key="2">
    <source>
        <dbReference type="PROSITE" id="PS50076"/>
    </source>
</evidence>
<dbReference type="PROSITE" id="PS50076">
    <property type="entry name" value="DNAJ_2"/>
    <property type="match status" value="1"/>
</dbReference>
<dbReference type="CDD" id="cd06257">
    <property type="entry name" value="DnaJ"/>
    <property type="match status" value="1"/>
</dbReference>
<feature type="region of interest" description="Disordered" evidence="1">
    <location>
        <begin position="134"/>
        <end position="199"/>
    </location>
</feature>
<feature type="region of interest" description="Disordered" evidence="1">
    <location>
        <begin position="248"/>
        <end position="277"/>
    </location>
</feature>
<dbReference type="InterPro" id="IPR024593">
    <property type="entry name" value="DUF3444"/>
</dbReference>
<dbReference type="InterPro" id="IPR056988">
    <property type="entry name" value="Zn_ribbon_pln"/>
</dbReference>
<feature type="compositionally biased region" description="Basic and acidic residues" evidence="1">
    <location>
        <begin position="473"/>
        <end position="486"/>
    </location>
</feature>
<dbReference type="OrthoDB" id="66964at2759"/>
<dbReference type="PROSITE" id="PS00636">
    <property type="entry name" value="DNAJ_1"/>
    <property type="match status" value="1"/>
</dbReference>
<dbReference type="PRINTS" id="PR00625">
    <property type="entry name" value="JDOMAIN"/>
</dbReference>
<dbReference type="SMART" id="SM00271">
    <property type="entry name" value="DnaJ"/>
    <property type="match status" value="1"/>
</dbReference>
<dbReference type="Pfam" id="PF00226">
    <property type="entry name" value="DnaJ"/>
    <property type="match status" value="1"/>
</dbReference>
<evidence type="ECO:0000313" key="3">
    <source>
        <dbReference type="EMBL" id="GMI75133.1"/>
    </source>
</evidence>
<sequence>MECNKDEATRAKELAEKKFTSKDIKGAKKFALKAQNLYPGLDGIPQMISTLDVYISAENKINGEADWYAILGVNPLADDETVRKQYRKLALMLHPDKNKSVGAEGAFKLISEAWSLLSDKARRVAYDKMRGTKVTQTVPTPGGSSKASKAGNGFYNAAKTSTSSVKTSKSSKPHGGHSSTPSGRSANTAGQSSNPASYHKPKSNTFWTICHRCKMHYEYLRMYLNQNLLCPNCHEAFLAVETAPPTPWTFSQQRQNSNSQAGNKSSSKMGKTHSSYNAAGFTSHDSYNQSNFQWGPFSGAGGASTAAQAASVVQQAYEKVRREREEAQAATKREEAMRKKHHGSKRAAGASSGYTNAAKRRKGMEDGSAGAHGTNITNQMGVGNGGPANLSGSKLGSLETGWINGTNKYNNARDVSQVETQSMLIDKAKREIRKKLNEWNSSPADKTTYKDVRGNENANEKQNKSLVNNDAQNQKKGEGFDEISGDHFVKPFPGSSGVGLDAETLEAMSIEVLDPDFHDFDKDRTERSFEGNQVWAAYDDDDGMPRYYAMIHSVISQDPFKIRISWLNSKTNSEFSPLDWVGSGFSKTCGEFRIGRHEINSSLNSFSHKVRWTKGMRGAICIYPRKGDVWAIYRNWSPDWNELTTNDVIHKYDMVEVLDDYNEELGVTVTPLVKVAGFKTVFHRHLDHREIKRIPREEMFCFSHQVPSYLLTGQEAPNAPKGCRELDPAATPVELLQVIMNVKDEEILENAKTINEENVMDVEKANDEGMVNCEKAKKEEDSGSKAPEEIEVLANVGNI</sequence>
<dbReference type="InterPro" id="IPR018253">
    <property type="entry name" value="DnaJ_domain_CS"/>
</dbReference>
<dbReference type="Gene3D" id="1.10.287.110">
    <property type="entry name" value="DnaJ domain"/>
    <property type="match status" value="1"/>
</dbReference>
<feature type="compositionally biased region" description="Basic and acidic residues" evidence="1">
    <location>
        <begin position="323"/>
        <end position="337"/>
    </location>
</feature>
<reference evidence="3" key="1">
    <citation type="submission" date="2023-05" db="EMBL/GenBank/DDBJ databases">
        <title>Genome and transcriptome analyses reveal genes involved in the formation of fine ridges on petal epidermal cells in Hibiscus trionum.</title>
        <authorList>
            <person name="Koshimizu S."/>
            <person name="Masuda S."/>
            <person name="Ishii T."/>
            <person name="Shirasu K."/>
            <person name="Hoshino A."/>
            <person name="Arita M."/>
        </authorList>
    </citation>
    <scope>NUCLEOTIDE SEQUENCE</scope>
    <source>
        <strain evidence="3">Hamamatsu line</strain>
    </source>
</reference>
<dbReference type="AlphaFoldDB" id="A0A9W7HD68"/>
<feature type="compositionally biased region" description="Polar residues" evidence="1">
    <location>
        <begin position="184"/>
        <end position="196"/>
    </location>
</feature>
<dbReference type="SUPFAM" id="SSF46565">
    <property type="entry name" value="Chaperone J-domain"/>
    <property type="match status" value="1"/>
</dbReference>
<accession>A0A9W7HD68</accession>
<dbReference type="Pfam" id="PF23551">
    <property type="entry name" value="Zn_ribbon_20"/>
    <property type="match status" value="1"/>
</dbReference>
<dbReference type="PANTHER" id="PTHR44137">
    <property type="entry name" value="BNAC03G44070D PROTEIN"/>
    <property type="match status" value="1"/>
</dbReference>
<dbReference type="InterPro" id="IPR036869">
    <property type="entry name" value="J_dom_sf"/>
</dbReference>
<evidence type="ECO:0000313" key="4">
    <source>
        <dbReference type="Proteomes" id="UP001165190"/>
    </source>
</evidence>
<feature type="compositionally biased region" description="Low complexity" evidence="1">
    <location>
        <begin position="159"/>
        <end position="168"/>
    </location>
</feature>
<dbReference type="InterPro" id="IPR001623">
    <property type="entry name" value="DnaJ_domain"/>
</dbReference>
<evidence type="ECO:0000256" key="1">
    <source>
        <dbReference type="SAM" id="MobiDB-lite"/>
    </source>
</evidence>
<dbReference type="EMBL" id="BSYR01000011">
    <property type="protein sequence ID" value="GMI75133.1"/>
    <property type="molecule type" value="Genomic_DNA"/>
</dbReference>
<feature type="domain" description="J" evidence="2">
    <location>
        <begin position="66"/>
        <end position="130"/>
    </location>
</feature>
<organism evidence="3 4">
    <name type="scientific">Hibiscus trionum</name>
    <name type="common">Flower of an hour</name>
    <dbReference type="NCBI Taxonomy" id="183268"/>
    <lineage>
        <taxon>Eukaryota</taxon>
        <taxon>Viridiplantae</taxon>
        <taxon>Streptophyta</taxon>
        <taxon>Embryophyta</taxon>
        <taxon>Tracheophyta</taxon>
        <taxon>Spermatophyta</taxon>
        <taxon>Magnoliopsida</taxon>
        <taxon>eudicotyledons</taxon>
        <taxon>Gunneridae</taxon>
        <taxon>Pentapetalae</taxon>
        <taxon>rosids</taxon>
        <taxon>malvids</taxon>
        <taxon>Malvales</taxon>
        <taxon>Malvaceae</taxon>
        <taxon>Malvoideae</taxon>
        <taxon>Hibiscus</taxon>
    </lineage>
</organism>
<comment type="caution">
    <text evidence="3">The sequence shown here is derived from an EMBL/GenBank/DDBJ whole genome shotgun (WGS) entry which is preliminary data.</text>
</comment>
<keyword evidence="4" id="KW-1185">Reference proteome</keyword>
<gene>
    <name evidence="3" type="ORF">HRI_001182600</name>
</gene>
<feature type="region of interest" description="Disordered" evidence="1">
    <location>
        <begin position="323"/>
        <end position="388"/>
    </location>
</feature>
<dbReference type="Pfam" id="PF11926">
    <property type="entry name" value="DUF3444"/>
    <property type="match status" value="1"/>
</dbReference>
<feature type="compositionally biased region" description="Basic and acidic residues" evidence="1">
    <location>
        <begin position="447"/>
        <end position="463"/>
    </location>
</feature>
<dbReference type="Proteomes" id="UP001165190">
    <property type="component" value="Unassembled WGS sequence"/>
</dbReference>